<dbReference type="STRING" id="1044.EH31_00455"/>
<evidence type="ECO:0000313" key="2">
    <source>
        <dbReference type="Proteomes" id="UP000027647"/>
    </source>
</evidence>
<sequence>MGKEKFERHKQPWNAEEAGRVRLLASKGQGLKQIAKALGRSEESTKTFAKQQKIKIAKKH</sequence>
<keyword evidence="2" id="KW-1185">Reference proteome</keyword>
<dbReference type="Proteomes" id="UP000027647">
    <property type="component" value="Unassembled WGS sequence"/>
</dbReference>
<evidence type="ECO:0008006" key="3">
    <source>
        <dbReference type="Google" id="ProtNLM"/>
    </source>
</evidence>
<evidence type="ECO:0000313" key="1">
    <source>
        <dbReference type="EMBL" id="KEO91168.1"/>
    </source>
</evidence>
<gene>
    <name evidence="1" type="ORF">EH31_00455</name>
</gene>
<accession>A0A074MH40</accession>
<dbReference type="AlphaFoldDB" id="A0A074MH40"/>
<dbReference type="RefSeq" id="WP_034957426.1">
    <property type="nucleotide sequence ID" value="NZ_JMIW01000001.1"/>
</dbReference>
<proteinExistence type="predicted"/>
<dbReference type="OrthoDB" id="8162921at2"/>
<comment type="caution">
    <text evidence="1">The sequence shown here is derived from an EMBL/GenBank/DDBJ whole genome shotgun (WGS) entry which is preliminary data.</text>
</comment>
<reference evidence="1 2" key="1">
    <citation type="submission" date="2014-04" db="EMBL/GenBank/DDBJ databases">
        <title>A comprehensive comparison of genomes of Erythrobacter spp. strains.</title>
        <authorList>
            <person name="Zheng Q."/>
        </authorList>
    </citation>
    <scope>NUCLEOTIDE SEQUENCE [LARGE SCALE GENOMIC DNA]</scope>
    <source>
        <strain evidence="1 2">DSM 6997</strain>
    </source>
</reference>
<name>A0A074MH40_ERYLO</name>
<dbReference type="EMBL" id="JMIW01000001">
    <property type="protein sequence ID" value="KEO91168.1"/>
    <property type="molecule type" value="Genomic_DNA"/>
</dbReference>
<protein>
    <recommendedName>
        <fullName evidence="3">Transposase IS30-like HTH domain-containing protein</fullName>
    </recommendedName>
</protein>
<organism evidence="1 2">
    <name type="scientific">Erythrobacter longus</name>
    <dbReference type="NCBI Taxonomy" id="1044"/>
    <lineage>
        <taxon>Bacteria</taxon>
        <taxon>Pseudomonadati</taxon>
        <taxon>Pseudomonadota</taxon>
        <taxon>Alphaproteobacteria</taxon>
        <taxon>Sphingomonadales</taxon>
        <taxon>Erythrobacteraceae</taxon>
        <taxon>Erythrobacter/Porphyrobacter group</taxon>
        <taxon>Erythrobacter</taxon>
    </lineage>
</organism>